<protein>
    <submittedName>
        <fullName evidence="1">Uncharacterized protein</fullName>
    </submittedName>
</protein>
<evidence type="ECO:0000313" key="2">
    <source>
        <dbReference type="Proteomes" id="UP000242656"/>
    </source>
</evidence>
<name>A0A2B0LXP7_BACCE</name>
<organism evidence="1 2">
    <name type="scientific">Bacillus cereus</name>
    <dbReference type="NCBI Taxonomy" id="1396"/>
    <lineage>
        <taxon>Bacteria</taxon>
        <taxon>Bacillati</taxon>
        <taxon>Bacillota</taxon>
        <taxon>Bacilli</taxon>
        <taxon>Bacillales</taxon>
        <taxon>Bacillaceae</taxon>
        <taxon>Bacillus</taxon>
        <taxon>Bacillus cereus group</taxon>
    </lineage>
</organism>
<sequence length="104" mass="11840">MPQIPYPNPHLVAFCGEVRQVTCGKPVQLIDFYMSPGNLYLFYAETGEILGAYSCESFEFIILTEKTPSSKQNEGGGLLGFFFLKKIPLFIERMFDLVYNDLIK</sequence>
<accession>A0A2B0LXP7</accession>
<reference evidence="1 2" key="1">
    <citation type="submission" date="2017-09" db="EMBL/GenBank/DDBJ databases">
        <title>Large-scale bioinformatics analysis of Bacillus genomes uncovers conserved roles of natural products in bacterial physiology.</title>
        <authorList>
            <consortium name="Agbiome Team Llc"/>
            <person name="Bleich R.M."/>
            <person name="Grubbs K.J."/>
            <person name="Santa Maria K.C."/>
            <person name="Allen S.E."/>
            <person name="Farag S."/>
            <person name="Shank E.A."/>
            <person name="Bowers A."/>
        </authorList>
    </citation>
    <scope>NUCLEOTIDE SEQUENCE [LARGE SCALE GENOMIC DNA]</scope>
    <source>
        <strain evidence="1 2">AFS083043</strain>
    </source>
</reference>
<gene>
    <name evidence="1" type="ORF">COI93_18355</name>
</gene>
<dbReference type="AlphaFoldDB" id="A0A2B0LXP7"/>
<dbReference type="RefSeq" id="WP_098491995.1">
    <property type="nucleotide sequence ID" value="NZ_NUWN01000077.1"/>
</dbReference>
<comment type="caution">
    <text evidence="1">The sequence shown here is derived from an EMBL/GenBank/DDBJ whole genome shotgun (WGS) entry which is preliminary data.</text>
</comment>
<proteinExistence type="predicted"/>
<evidence type="ECO:0000313" key="1">
    <source>
        <dbReference type="EMBL" id="PFK33509.1"/>
    </source>
</evidence>
<dbReference type="Proteomes" id="UP000242656">
    <property type="component" value="Unassembled WGS sequence"/>
</dbReference>
<dbReference type="EMBL" id="NUWN01000077">
    <property type="protein sequence ID" value="PFK33509.1"/>
    <property type="molecule type" value="Genomic_DNA"/>
</dbReference>